<evidence type="ECO:0000313" key="3">
    <source>
        <dbReference type="RefSeq" id="XP_026285844.1"/>
    </source>
</evidence>
<evidence type="ECO:0000313" key="2">
    <source>
        <dbReference type="Proteomes" id="UP000504606"/>
    </source>
</evidence>
<gene>
    <name evidence="3" type="primary">LOC113211622</name>
</gene>
<dbReference type="OrthoDB" id="10587827at2759"/>
<dbReference type="GeneID" id="113211622"/>
<dbReference type="SUPFAM" id="SSF48452">
    <property type="entry name" value="TPR-like"/>
    <property type="match status" value="1"/>
</dbReference>
<proteinExistence type="predicted"/>
<reference evidence="3" key="1">
    <citation type="submission" date="2025-08" db="UniProtKB">
        <authorList>
            <consortium name="RefSeq"/>
        </authorList>
    </citation>
    <scope>IDENTIFICATION</scope>
    <source>
        <tissue evidence="3">Whole organism</tissue>
    </source>
</reference>
<feature type="compositionally biased region" description="Acidic residues" evidence="1">
    <location>
        <begin position="217"/>
        <end position="263"/>
    </location>
</feature>
<feature type="compositionally biased region" description="Basic and acidic residues" evidence="1">
    <location>
        <begin position="162"/>
        <end position="171"/>
    </location>
</feature>
<dbReference type="AlphaFoldDB" id="A0A6J1SX81"/>
<keyword evidence="2" id="KW-1185">Reference proteome</keyword>
<accession>A0A6J1SX81</accession>
<dbReference type="InterPro" id="IPR011990">
    <property type="entry name" value="TPR-like_helical_dom_sf"/>
</dbReference>
<dbReference type="Proteomes" id="UP000504606">
    <property type="component" value="Unplaced"/>
</dbReference>
<evidence type="ECO:0000256" key="1">
    <source>
        <dbReference type="SAM" id="MobiDB-lite"/>
    </source>
</evidence>
<organism evidence="2 3">
    <name type="scientific">Frankliniella occidentalis</name>
    <name type="common">Western flower thrips</name>
    <name type="synonym">Euthrips occidentalis</name>
    <dbReference type="NCBI Taxonomy" id="133901"/>
    <lineage>
        <taxon>Eukaryota</taxon>
        <taxon>Metazoa</taxon>
        <taxon>Ecdysozoa</taxon>
        <taxon>Arthropoda</taxon>
        <taxon>Hexapoda</taxon>
        <taxon>Insecta</taxon>
        <taxon>Pterygota</taxon>
        <taxon>Neoptera</taxon>
        <taxon>Paraneoptera</taxon>
        <taxon>Thysanoptera</taxon>
        <taxon>Terebrantia</taxon>
        <taxon>Thripoidea</taxon>
        <taxon>Thripidae</taxon>
        <taxon>Frankliniella</taxon>
    </lineage>
</organism>
<feature type="region of interest" description="Disordered" evidence="1">
    <location>
        <begin position="142"/>
        <end position="263"/>
    </location>
</feature>
<dbReference type="KEGG" id="foc:113211622"/>
<feature type="compositionally biased region" description="Basic and acidic residues" evidence="1">
    <location>
        <begin position="142"/>
        <end position="155"/>
    </location>
</feature>
<protein>
    <submittedName>
        <fullName evidence="3">Uncharacterized protein LOC113211622</fullName>
    </submittedName>
</protein>
<dbReference type="Gene3D" id="1.25.40.10">
    <property type="entry name" value="Tetratricopeptide repeat domain"/>
    <property type="match status" value="1"/>
</dbReference>
<sequence length="649" mass="71946">MEETTGATGATRPVVDMASIVDHDNGTSLKVLTVPASTLLEDINTAYLDAFNRATRVAVDVESIAKSIVSVKEDGTPVTAPTLKEEVKKAEADAAVQTRVTSRAVDMASIVEDGDDASLTVPATLLEDINEAYLRAFNRAKRPADEESVVEDHDIPAAVPALEKDDGEKEGAVLQTSATSAIEDEDDDIPATVPALEEDDGEKEGAVLQTSATSAVENEDDDDDEEEDFDDVEDFDDDEDYEDYDDDEDYEDLEDYEDDDYDDVPTLGEKVDAALKNLECPFTWDTPPMQSHQIEDILVKNKGRMPMIWNEVIIMAKLAYTFCQKNQPLRGFHCLVEAYMRLLPAFDEGDELVRDYYEALKHLVDATWAHMCRLSSLTSEYPDESLRDLAALVDGLTPGKSLRPSQRSALLIVRAKCAHYPDSVPLAREAIEMWPDEGHWHTVLAKLLCSGRYMQKQLGEVYSLYSQLEQKKAAMAGFEKRKTVEAYLMLASVHQDTGFCSKAMEIMKEAVEAFPRSSWVLVEAAEMARALPKPQRDTRSALRWLRRALECPGGSCPYVSYLLGVLLLERGDNIEARPHIARAAPQMEEAKELLNVLNSMGARSASPWQFVRSSSASSRLLDGMRSLGFSVFRVDGGATIPGRSGRKRF</sequence>
<name>A0A6J1SX81_FRAOC</name>
<dbReference type="RefSeq" id="XP_026285844.1">
    <property type="nucleotide sequence ID" value="XM_026430059.2"/>
</dbReference>